<evidence type="ECO:0000313" key="1">
    <source>
        <dbReference type="EMBL" id="KKN76484.1"/>
    </source>
</evidence>
<protein>
    <submittedName>
        <fullName evidence="1">Uncharacterized protein</fullName>
    </submittedName>
</protein>
<dbReference type="EMBL" id="LAZR01000295">
    <property type="protein sequence ID" value="KKN76484.1"/>
    <property type="molecule type" value="Genomic_DNA"/>
</dbReference>
<dbReference type="AlphaFoldDB" id="A0A0F9TBD2"/>
<name>A0A0F9TBD2_9ZZZZ</name>
<gene>
    <name evidence="1" type="ORF">LCGC14_0369930</name>
</gene>
<organism evidence="1">
    <name type="scientific">marine sediment metagenome</name>
    <dbReference type="NCBI Taxonomy" id="412755"/>
    <lineage>
        <taxon>unclassified sequences</taxon>
        <taxon>metagenomes</taxon>
        <taxon>ecological metagenomes</taxon>
    </lineage>
</organism>
<sequence length="111" mass="12868">MMDKQELNKFIARWMWPNSVMIYVHVDCEWMCLEEKGKLMKCFTHSLDACGVLMDRLDGYLLERETKRHKTFAFVELGCSSGDAKHKEPAMAFCLALKEMIEGEKWGAVSL</sequence>
<proteinExistence type="predicted"/>
<reference evidence="1" key="1">
    <citation type="journal article" date="2015" name="Nature">
        <title>Complex archaea that bridge the gap between prokaryotes and eukaryotes.</title>
        <authorList>
            <person name="Spang A."/>
            <person name="Saw J.H."/>
            <person name="Jorgensen S.L."/>
            <person name="Zaremba-Niedzwiedzka K."/>
            <person name="Martijn J."/>
            <person name="Lind A.E."/>
            <person name="van Eijk R."/>
            <person name="Schleper C."/>
            <person name="Guy L."/>
            <person name="Ettema T.J."/>
        </authorList>
    </citation>
    <scope>NUCLEOTIDE SEQUENCE</scope>
</reference>
<accession>A0A0F9TBD2</accession>
<comment type="caution">
    <text evidence="1">The sequence shown here is derived from an EMBL/GenBank/DDBJ whole genome shotgun (WGS) entry which is preliminary data.</text>
</comment>